<feature type="domain" description="F-box" evidence="2">
    <location>
        <begin position="17"/>
        <end position="63"/>
    </location>
</feature>
<feature type="transmembrane region" description="Helical" evidence="1">
    <location>
        <begin position="128"/>
        <end position="148"/>
    </location>
</feature>
<evidence type="ECO:0000313" key="4">
    <source>
        <dbReference type="Proteomes" id="UP001227230"/>
    </source>
</evidence>
<keyword evidence="1" id="KW-0812">Transmembrane</keyword>
<name>A0ABY9BSY6_VITVI</name>
<dbReference type="Proteomes" id="UP001227230">
    <property type="component" value="Chromosome 4"/>
</dbReference>
<organism evidence="3 4">
    <name type="scientific">Vitis vinifera</name>
    <name type="common">Grape</name>
    <dbReference type="NCBI Taxonomy" id="29760"/>
    <lineage>
        <taxon>Eukaryota</taxon>
        <taxon>Viridiplantae</taxon>
        <taxon>Streptophyta</taxon>
        <taxon>Embryophyta</taxon>
        <taxon>Tracheophyta</taxon>
        <taxon>Spermatophyta</taxon>
        <taxon>Magnoliopsida</taxon>
        <taxon>eudicotyledons</taxon>
        <taxon>Gunneridae</taxon>
        <taxon>Pentapetalae</taxon>
        <taxon>rosids</taxon>
        <taxon>Vitales</taxon>
        <taxon>Vitaceae</taxon>
        <taxon>Viteae</taxon>
        <taxon>Vitis</taxon>
    </lineage>
</organism>
<keyword evidence="1" id="KW-0472">Membrane</keyword>
<evidence type="ECO:0000256" key="1">
    <source>
        <dbReference type="SAM" id="Phobius"/>
    </source>
</evidence>
<proteinExistence type="predicted"/>
<dbReference type="SUPFAM" id="SSF81383">
    <property type="entry name" value="F-box domain"/>
    <property type="match status" value="1"/>
</dbReference>
<dbReference type="Gene3D" id="1.20.1280.50">
    <property type="match status" value="1"/>
</dbReference>
<dbReference type="InterPro" id="IPR001810">
    <property type="entry name" value="F-box_dom"/>
</dbReference>
<protein>
    <recommendedName>
        <fullName evidence="2">F-box domain-containing protein</fullName>
    </recommendedName>
</protein>
<sequence>METESIIQANSSKFGAGVDFSALPEDCIAGILARTSIRDACRMSTVSPEFLSAAESDALWETFLPADYREIIGRSSESSARQDFSSKKELFFRLCNSPLLIDGGKKVNTRSNIFLPFFSFILQNNRNFLNFLFAFIHIIRMINPFFFFL</sequence>
<dbReference type="CDD" id="cd22162">
    <property type="entry name" value="F-box_AtSKIP3-like"/>
    <property type="match status" value="1"/>
</dbReference>
<dbReference type="PANTHER" id="PTHR32278">
    <property type="entry name" value="F-BOX DOMAIN-CONTAINING PROTEIN"/>
    <property type="match status" value="1"/>
</dbReference>
<dbReference type="InterPro" id="IPR036047">
    <property type="entry name" value="F-box-like_dom_sf"/>
</dbReference>
<dbReference type="Pfam" id="PF00646">
    <property type="entry name" value="F-box"/>
    <property type="match status" value="1"/>
</dbReference>
<gene>
    <name evidence="3" type="ORF">VitviT2T_005336</name>
</gene>
<reference evidence="3 4" key="1">
    <citation type="journal article" date="2023" name="Hortic Res">
        <title>The complete reference genome for grapevine (Vitis vinifera L.) genetics and breeding.</title>
        <authorList>
            <person name="Shi X."/>
            <person name="Cao S."/>
            <person name="Wang X."/>
            <person name="Huang S."/>
            <person name="Wang Y."/>
            <person name="Liu Z."/>
            <person name="Liu W."/>
            <person name="Leng X."/>
            <person name="Peng Y."/>
            <person name="Wang N."/>
            <person name="Wang Y."/>
            <person name="Ma Z."/>
            <person name="Xu X."/>
            <person name="Zhang F."/>
            <person name="Xue H."/>
            <person name="Zhong H."/>
            <person name="Wang Y."/>
            <person name="Zhang K."/>
            <person name="Velt A."/>
            <person name="Avia K."/>
            <person name="Holtgrawe D."/>
            <person name="Grimplet J."/>
            <person name="Matus J.T."/>
            <person name="Ware D."/>
            <person name="Wu X."/>
            <person name="Wang H."/>
            <person name="Liu C."/>
            <person name="Fang Y."/>
            <person name="Rustenholz C."/>
            <person name="Cheng Z."/>
            <person name="Xiao H."/>
            <person name="Zhou Y."/>
        </authorList>
    </citation>
    <scope>NUCLEOTIDE SEQUENCE [LARGE SCALE GENOMIC DNA]</scope>
    <source>
        <strain evidence="4">cv. Pinot noir / PN40024</strain>
        <tissue evidence="3">Leaf</tissue>
    </source>
</reference>
<dbReference type="EMBL" id="CP126651">
    <property type="protein sequence ID" value="WJZ85819.1"/>
    <property type="molecule type" value="Genomic_DNA"/>
</dbReference>
<keyword evidence="1" id="KW-1133">Transmembrane helix</keyword>
<keyword evidence="4" id="KW-1185">Reference proteome</keyword>
<dbReference type="PROSITE" id="PS50181">
    <property type="entry name" value="FBOX"/>
    <property type="match status" value="1"/>
</dbReference>
<evidence type="ECO:0000313" key="3">
    <source>
        <dbReference type="EMBL" id="WJZ85819.1"/>
    </source>
</evidence>
<accession>A0ABY9BSY6</accession>
<evidence type="ECO:0000259" key="2">
    <source>
        <dbReference type="PROSITE" id="PS50181"/>
    </source>
</evidence>
<dbReference type="PANTHER" id="PTHR32278:SF130">
    <property type="entry name" value="F-BOX DOMAIN-CONTAINING PROTEIN"/>
    <property type="match status" value="1"/>
</dbReference>